<dbReference type="OrthoDB" id="9793345at2"/>
<reference evidence="4 5" key="1">
    <citation type="submission" date="2016-10" db="EMBL/GenBank/DDBJ databases">
        <authorList>
            <person name="de Groot N.N."/>
        </authorList>
    </citation>
    <scope>NUCLEOTIDE SEQUENCE [LARGE SCALE GENOMIC DNA]</scope>
    <source>
        <strain evidence="4 5">DSM 46701</strain>
    </source>
</reference>
<dbReference type="SUPFAM" id="SSF51735">
    <property type="entry name" value="NAD(P)-binding Rossmann-fold domains"/>
    <property type="match status" value="1"/>
</dbReference>
<dbReference type="Proteomes" id="UP000199695">
    <property type="component" value="Unassembled WGS sequence"/>
</dbReference>
<organism evidence="4 5">
    <name type="scientific">Lihuaxuella thermophila</name>
    <dbReference type="NCBI Taxonomy" id="1173111"/>
    <lineage>
        <taxon>Bacteria</taxon>
        <taxon>Bacillati</taxon>
        <taxon>Bacillota</taxon>
        <taxon>Bacilli</taxon>
        <taxon>Bacillales</taxon>
        <taxon>Thermoactinomycetaceae</taxon>
        <taxon>Lihuaxuella</taxon>
    </lineage>
</organism>
<dbReference type="PROSITE" id="PS00061">
    <property type="entry name" value="ADH_SHORT"/>
    <property type="match status" value="1"/>
</dbReference>
<dbReference type="Pfam" id="PF00106">
    <property type="entry name" value="adh_short"/>
    <property type="match status" value="1"/>
</dbReference>
<evidence type="ECO:0008006" key="6">
    <source>
        <dbReference type="Google" id="ProtNLM"/>
    </source>
</evidence>
<evidence type="ECO:0000313" key="5">
    <source>
        <dbReference type="Proteomes" id="UP000199695"/>
    </source>
</evidence>
<dbReference type="RefSeq" id="WP_089968052.1">
    <property type="nucleotide sequence ID" value="NZ_FOCQ01000007.1"/>
</dbReference>
<protein>
    <recommendedName>
        <fullName evidence="6">Short-chain dehydrogenase</fullName>
    </recommendedName>
</protein>
<dbReference type="EMBL" id="FOCQ01000007">
    <property type="protein sequence ID" value="SEN23117.1"/>
    <property type="molecule type" value="Genomic_DNA"/>
</dbReference>
<sequence length="274" mass="30183">MNRRIVLLTGASSGIGRELARQLVQRGDFPLLAARNREALEALKNELKQADIFPCDVTSLEQVSSMVDQIIDRYGRIDVLVNNAGYGRFGGSLDIPIEDYIGMIDTNYLGAVRLTCTVLPHMLKQGGGRIINIASVAGLTGIPNLAPYAASKFALVGFSESLSLEYSPRVQVSVLCPGPVQTPFFKGEDPSRLFPGPIARQLIDVETVARHAIQLMDRPKRIKVIPRGMSLSMKLRDWVPGMYLWVAKKMYRKIDRNTSAAKNMEGLPVGRENG</sequence>
<gene>
    <name evidence="4" type="ORF">SAMN05444955_107177</name>
</gene>
<evidence type="ECO:0000256" key="1">
    <source>
        <dbReference type="ARBA" id="ARBA00006484"/>
    </source>
</evidence>
<dbReference type="InterPro" id="IPR020904">
    <property type="entry name" value="Sc_DH/Rdtase_CS"/>
</dbReference>
<accession>A0A1H8EW42</accession>
<dbReference type="Gene3D" id="3.40.50.720">
    <property type="entry name" value="NAD(P)-binding Rossmann-like Domain"/>
    <property type="match status" value="1"/>
</dbReference>
<proteinExistence type="inferred from homology"/>
<comment type="similarity">
    <text evidence="1 3">Belongs to the short-chain dehydrogenases/reductases (SDR) family.</text>
</comment>
<dbReference type="PANTHER" id="PTHR44196">
    <property type="entry name" value="DEHYDROGENASE/REDUCTASE SDR FAMILY MEMBER 7B"/>
    <property type="match status" value="1"/>
</dbReference>
<evidence type="ECO:0000256" key="2">
    <source>
        <dbReference type="ARBA" id="ARBA00023002"/>
    </source>
</evidence>
<dbReference type="PRINTS" id="PR00080">
    <property type="entry name" value="SDRFAMILY"/>
</dbReference>
<dbReference type="GO" id="GO:0016020">
    <property type="term" value="C:membrane"/>
    <property type="evidence" value="ECO:0007669"/>
    <property type="project" value="TreeGrafter"/>
</dbReference>
<dbReference type="AlphaFoldDB" id="A0A1H8EW42"/>
<dbReference type="CDD" id="cd05233">
    <property type="entry name" value="SDR_c"/>
    <property type="match status" value="1"/>
</dbReference>
<dbReference type="InterPro" id="IPR002347">
    <property type="entry name" value="SDR_fam"/>
</dbReference>
<dbReference type="GO" id="GO:0016491">
    <property type="term" value="F:oxidoreductase activity"/>
    <property type="evidence" value="ECO:0007669"/>
    <property type="project" value="UniProtKB-KW"/>
</dbReference>
<keyword evidence="2" id="KW-0560">Oxidoreductase</keyword>
<dbReference type="InterPro" id="IPR036291">
    <property type="entry name" value="NAD(P)-bd_dom_sf"/>
</dbReference>
<evidence type="ECO:0000256" key="3">
    <source>
        <dbReference type="RuleBase" id="RU000363"/>
    </source>
</evidence>
<evidence type="ECO:0000313" key="4">
    <source>
        <dbReference type="EMBL" id="SEN23117.1"/>
    </source>
</evidence>
<dbReference type="STRING" id="1173111.SAMN05444955_107177"/>
<dbReference type="PRINTS" id="PR00081">
    <property type="entry name" value="GDHRDH"/>
</dbReference>
<dbReference type="PANTHER" id="PTHR44196:SF1">
    <property type="entry name" value="DEHYDROGENASE_REDUCTASE SDR FAMILY MEMBER 7B"/>
    <property type="match status" value="1"/>
</dbReference>
<name>A0A1H8EW42_9BACL</name>
<keyword evidence="5" id="KW-1185">Reference proteome</keyword>